<accession>A0A135LK21</accession>
<dbReference type="RefSeq" id="XP_040647804.1">
    <property type="nucleotide sequence ID" value="XM_040790851.1"/>
</dbReference>
<dbReference type="EMBL" id="LHQR01000065">
    <property type="protein sequence ID" value="KXG49268.1"/>
    <property type="molecule type" value="Genomic_DNA"/>
</dbReference>
<feature type="transmembrane region" description="Helical" evidence="1">
    <location>
        <begin position="967"/>
        <end position="988"/>
    </location>
</feature>
<keyword evidence="3" id="KW-1185">Reference proteome</keyword>
<protein>
    <submittedName>
        <fullName evidence="2">Uncharacterized protein</fullName>
    </submittedName>
</protein>
<gene>
    <name evidence="2" type="ORF">PGRI_031380</name>
</gene>
<reference evidence="2 3" key="1">
    <citation type="journal article" date="2016" name="BMC Genomics">
        <title>Genome sequencing and secondary metabolism of the postharvest pathogen Penicillium griseofulvum.</title>
        <authorList>
            <person name="Banani H."/>
            <person name="Marcet-Houben M."/>
            <person name="Ballester A.R."/>
            <person name="Abbruscato P."/>
            <person name="Gonzalez-Candelas L."/>
            <person name="Gabaldon T."/>
            <person name="Spadaro D."/>
        </authorList>
    </citation>
    <scope>NUCLEOTIDE SEQUENCE [LARGE SCALE GENOMIC DNA]</scope>
    <source>
        <strain evidence="2 3">PG3</strain>
    </source>
</reference>
<evidence type="ECO:0000313" key="2">
    <source>
        <dbReference type="EMBL" id="KXG49268.1"/>
    </source>
</evidence>
<dbReference type="OMA" id="GKWENIV"/>
<keyword evidence="1" id="KW-0472">Membrane</keyword>
<dbReference type="Proteomes" id="UP000070168">
    <property type="component" value="Unassembled WGS sequence"/>
</dbReference>
<sequence>MSILNPYDHLSFLGRGGGLLSSDPAVYRRQVSRIQSYMRGDRFDAKKNRKLRNARYQQSLQRSRMGEEARRVLDANPKQIGGPRMFKILVTGHDTIAGRKLHDPSFYHDEGHYLFLPAFGTPDTPMRLNNGWIAPSDIQITPERNIYTVNTQDSNGDSLSLFIDFTNPNRPTGQIYLAGGNYAVMLQPYAVSFDVQVAANSGAYLSSGQGGLVWDPDSSEWNSASWETSMTFQYDTVSKSNPFGSPEYINEAAYTDRQTGETFSLDAEGMIQYTAVMDGSDPAGAVFSITITDQTQVPSPPEVRVNSDVKSVFPNRSVFKFDAFATSFTGAYIVPDTKTVYGVIGTAQSPFGEPIPAMPRNPSLPPFKSIIKPSPHLLRPADDKSSLNVTGLTSLNPMEPVPDSPTQYRDVVSQAANKDFSDIIAYHMDDDLRTTFVQATPIVLEDETVQAIATDSGDNSTFYNSLQVPYVTASLSRSTLPEAKECNALRAQAQLQSIPAESDTYKRHAEKLYRHRYLLKFPSIQAYLDDQAGGDHTANIKAAAEYMKNNIKEHANGMGDGGDPDQAAKNLQTALDDIDSLCSWAVDKKLLWAFQLYYWGVVTYLPSLMAQVASGGATSGTVSRMLKSLTGTFSILENGQSNPDGKSFQQAFNDVVQVYMMTSMIPQFIDANGVSENFDSVLKAMLEEFYEANKDSSNADLVEEANNAKLLAADDFIRKQLFNSLDMSMLLGGSLGDWSNVVKGFNRFNEKSDWFKKLANGAGISGTFLRMACSVLVILPLLSEFGGGWDSMTDQEKASIVTTLVELGVTFTIKGIQGAIRLNVFWEDLSGFSDCLKAFFGFESVMKRLPSAAQRTESELAQWLIRTPEETMEITGEAVSKSLKIFGRSAGEFLANVVGCLLAAVDLVLTALDLAGASDPLQIAMDSLMIASTAVQLFAIGLNWFVSGASFLAEGTVAILESVVTCAGPVAFAFLVAGLIVMIVMMFLHKDPPNPIQDFIDKHAKKLGLKMEHETDIDYFNVVPPDSSASSLNGISISTGSDFIYLALGKASKESSDGFVVDVSSKVTYAPDTCWCITTNSTGKTTIFTYALDSKGNWMAVCLGQTKNGDLEVVPPPSKITTDAEGNTVPVDDKVYQEALGRQQWTFICQSKPTTTTRKVDNTDTTYVTSATFQIMQGSKALMASDSTIHLGTTSDSFSTWKLSLETLGPAPFYYNQAEWTLSTDSRDELNWVHFKRPTSFPLKWSITPCLPSFLTLVESGDDAGTVKQVTATAPAILKPTVFTLLASIEIEGRSYQQEGTLTITVLDANNPPIGE</sequence>
<keyword evidence="1" id="KW-1133">Transmembrane helix</keyword>
<dbReference type="GeneID" id="63706151"/>
<name>A0A135LK21_PENPA</name>
<comment type="caution">
    <text evidence="2">The sequence shown here is derived from an EMBL/GenBank/DDBJ whole genome shotgun (WGS) entry which is preliminary data.</text>
</comment>
<dbReference type="OrthoDB" id="4538955at2759"/>
<keyword evidence="1" id="KW-0812">Transmembrane</keyword>
<evidence type="ECO:0000313" key="3">
    <source>
        <dbReference type="Proteomes" id="UP000070168"/>
    </source>
</evidence>
<proteinExistence type="predicted"/>
<organism evidence="2 3">
    <name type="scientific">Penicillium patulum</name>
    <name type="common">Penicillium griseofulvum</name>
    <dbReference type="NCBI Taxonomy" id="5078"/>
    <lineage>
        <taxon>Eukaryota</taxon>
        <taxon>Fungi</taxon>
        <taxon>Dikarya</taxon>
        <taxon>Ascomycota</taxon>
        <taxon>Pezizomycotina</taxon>
        <taxon>Eurotiomycetes</taxon>
        <taxon>Eurotiomycetidae</taxon>
        <taxon>Eurotiales</taxon>
        <taxon>Aspergillaceae</taxon>
        <taxon>Penicillium</taxon>
    </lineage>
</organism>
<feature type="transmembrane region" description="Helical" evidence="1">
    <location>
        <begin position="893"/>
        <end position="915"/>
    </location>
</feature>
<feature type="transmembrane region" description="Helical" evidence="1">
    <location>
        <begin position="927"/>
        <end position="947"/>
    </location>
</feature>
<evidence type="ECO:0000256" key="1">
    <source>
        <dbReference type="SAM" id="Phobius"/>
    </source>
</evidence>